<dbReference type="InterPro" id="IPR051044">
    <property type="entry name" value="MAG_DAG_Lipase"/>
</dbReference>
<dbReference type="EMBL" id="LK996017">
    <property type="protein sequence ID" value="CDX00418.1"/>
    <property type="molecule type" value="Genomic_DNA"/>
</dbReference>
<dbReference type="InterPro" id="IPR000073">
    <property type="entry name" value="AB_hydrolase_1"/>
</dbReference>
<gene>
    <name evidence="3" type="ORF">AT727_16825</name>
    <name evidence="2" type="ORF">DPCES_0531</name>
</gene>
<dbReference type="InterPro" id="IPR022742">
    <property type="entry name" value="Hydrolase_4"/>
</dbReference>
<organism evidence="2">
    <name type="scientific">Desulfitobacterium hafniense</name>
    <name type="common">Desulfitobacterium frappieri</name>
    <dbReference type="NCBI Taxonomy" id="49338"/>
    <lineage>
        <taxon>Bacteria</taxon>
        <taxon>Bacillati</taxon>
        <taxon>Bacillota</taxon>
        <taxon>Clostridia</taxon>
        <taxon>Eubacteriales</taxon>
        <taxon>Desulfitobacteriaceae</taxon>
        <taxon>Desulfitobacterium</taxon>
    </lineage>
</organism>
<proteinExistence type="predicted"/>
<evidence type="ECO:0000313" key="2">
    <source>
        <dbReference type="EMBL" id="CDX00418.1"/>
    </source>
</evidence>
<evidence type="ECO:0000259" key="1">
    <source>
        <dbReference type="Pfam" id="PF12146"/>
    </source>
</evidence>
<dbReference type="InterPro" id="IPR029058">
    <property type="entry name" value="AB_hydrolase_fold"/>
</dbReference>
<dbReference type="RefSeq" id="WP_011459069.1">
    <property type="nucleotide sequence ID" value="NZ_LK996017.1"/>
</dbReference>
<sequence>MEQGCQLIQTREGTRIYYRQRLPAHPKAVVMICHGYAEHSSFYVQFMEFLAEHGYGAYALDHRGHGHSEAERGHLDRFEVFLEDLDVFVDHVRELHPTQPLFMFGHSMGGLISFNYGILHPGKLQGQIFSGAALARPVGTEYIPTFLFKLLNVVLKRLRIRPKLSGKTTRNMAVRKISDGDSLVLRYATLGFFYQFACRGVAFAQEKAGRYQLPCLILHGTGDRLVPYQASQRIFAEISSRDKTLKLYEGLYHELIHEPEREEVLADIVDWLERRVKFC</sequence>
<dbReference type="EMBL" id="LOCK01000010">
    <property type="protein sequence ID" value="KTE92851.1"/>
    <property type="molecule type" value="Genomic_DNA"/>
</dbReference>
<evidence type="ECO:0000313" key="3">
    <source>
        <dbReference type="EMBL" id="KTE92851.1"/>
    </source>
</evidence>
<protein>
    <submittedName>
        <fullName evidence="2">Lysophospholipase</fullName>
    </submittedName>
</protein>
<reference evidence="3 4" key="2">
    <citation type="submission" date="2015-12" db="EMBL/GenBank/DDBJ databases">
        <title>Draft Genome Sequence of Desulfitobacterium hafniense Strain DH, a Sulfate-reducing Bacterium Isolated from Paddy Soils.</title>
        <authorList>
            <person name="Bao P."/>
            <person name="Zhang X."/>
            <person name="Li G."/>
        </authorList>
    </citation>
    <scope>NUCLEOTIDE SEQUENCE [LARGE SCALE GENOMIC DNA]</scope>
    <source>
        <strain evidence="3 4">DH</strain>
    </source>
</reference>
<feature type="domain" description="Serine aminopeptidase S33" evidence="1">
    <location>
        <begin position="25"/>
        <end position="260"/>
    </location>
</feature>
<dbReference type="PRINTS" id="PR00111">
    <property type="entry name" value="ABHYDROLASE"/>
</dbReference>
<dbReference type="Pfam" id="PF12146">
    <property type="entry name" value="Hydrolase_4"/>
    <property type="match status" value="1"/>
</dbReference>
<dbReference type="PATRIC" id="fig|49338.4.peg.564"/>
<dbReference type="Proteomes" id="UP000054623">
    <property type="component" value="Unassembled WGS sequence"/>
</dbReference>
<dbReference type="SUPFAM" id="SSF53474">
    <property type="entry name" value="alpha/beta-Hydrolases"/>
    <property type="match status" value="1"/>
</dbReference>
<dbReference type="OrthoDB" id="9806902at2"/>
<dbReference type="Gene3D" id="3.40.50.1820">
    <property type="entry name" value="alpha/beta hydrolase"/>
    <property type="match status" value="1"/>
</dbReference>
<accession>A0A098AV38</accession>
<dbReference type="AlphaFoldDB" id="A0A098AV38"/>
<name>A0A098AV38_DESHA</name>
<dbReference type="PANTHER" id="PTHR11614">
    <property type="entry name" value="PHOSPHOLIPASE-RELATED"/>
    <property type="match status" value="1"/>
</dbReference>
<evidence type="ECO:0000313" key="4">
    <source>
        <dbReference type="Proteomes" id="UP000054623"/>
    </source>
</evidence>
<reference evidence="2" key="1">
    <citation type="submission" date="2014-07" db="EMBL/GenBank/DDBJ databases">
        <authorList>
            <person name="Hornung V.Bastian."/>
        </authorList>
    </citation>
    <scope>NUCLEOTIDE SEQUENCE</scope>
    <source>
        <strain evidence="2">PCE-S</strain>
    </source>
</reference>